<organism evidence="2 3">
    <name type="scientific">Lagenidium giganteum</name>
    <dbReference type="NCBI Taxonomy" id="4803"/>
    <lineage>
        <taxon>Eukaryota</taxon>
        <taxon>Sar</taxon>
        <taxon>Stramenopiles</taxon>
        <taxon>Oomycota</taxon>
        <taxon>Peronosporomycetes</taxon>
        <taxon>Pythiales</taxon>
        <taxon>Pythiaceae</taxon>
    </lineage>
</organism>
<dbReference type="EMBL" id="DAKRPA010000011">
    <property type="protein sequence ID" value="DBA04123.1"/>
    <property type="molecule type" value="Genomic_DNA"/>
</dbReference>
<evidence type="ECO:0000256" key="1">
    <source>
        <dbReference type="SAM" id="MobiDB-lite"/>
    </source>
</evidence>
<dbReference type="Proteomes" id="UP001146120">
    <property type="component" value="Unassembled WGS sequence"/>
</dbReference>
<feature type="compositionally biased region" description="Low complexity" evidence="1">
    <location>
        <begin position="197"/>
        <end position="207"/>
    </location>
</feature>
<feature type="compositionally biased region" description="Basic and acidic residues" evidence="1">
    <location>
        <begin position="276"/>
        <end position="285"/>
    </location>
</feature>
<evidence type="ECO:0000313" key="2">
    <source>
        <dbReference type="EMBL" id="DBA04123.1"/>
    </source>
</evidence>
<reference evidence="2" key="1">
    <citation type="submission" date="2022-11" db="EMBL/GenBank/DDBJ databases">
        <authorList>
            <person name="Morgan W.R."/>
            <person name="Tartar A."/>
        </authorList>
    </citation>
    <scope>NUCLEOTIDE SEQUENCE</scope>
    <source>
        <strain evidence="2">ARSEF 373</strain>
    </source>
</reference>
<accession>A0AAV2Z9L9</accession>
<dbReference type="AlphaFoldDB" id="A0AAV2Z9L9"/>
<proteinExistence type="predicted"/>
<sequence length="310" mass="33873">MELAVHTAPHVPREVLLFSLQLYIQHIVPTGELVPLVAGDCEVIVGFQLLHFEIVVFDTVQQGKSCLFEADPEWLDSLLKEPASLAILLMRRSRDDGSVAKLAAFAAVGMQLEPSRNGPLHGVNRYRVAEWAIETGVWSMRDHSDCVVANATGTFTLACLGKALAPHLVDAVGMRVRPLPGTERPLSPSADTSSEPTGTNTANTKDTSTTHDVTSTPIPAPMTPPITSIPRQDAAVQCETDSEDFSQRVRRGRILRIDGGKPRNSMGASGSPRRPRQLETCEKSHFLTSNKPPPLFFHNPGKAKKSHHEW</sequence>
<gene>
    <name evidence="2" type="ORF">N0F65_004231</name>
</gene>
<comment type="caution">
    <text evidence="2">The sequence shown here is derived from an EMBL/GenBank/DDBJ whole genome shotgun (WGS) entry which is preliminary data.</text>
</comment>
<keyword evidence="3" id="KW-1185">Reference proteome</keyword>
<name>A0AAV2Z9L9_9STRA</name>
<protein>
    <submittedName>
        <fullName evidence="2">Uncharacterized protein</fullName>
    </submittedName>
</protein>
<reference evidence="2" key="2">
    <citation type="journal article" date="2023" name="Microbiol Resour">
        <title>Decontamination and Annotation of the Draft Genome Sequence of the Oomycete Lagenidium giganteum ARSEF 373.</title>
        <authorList>
            <person name="Morgan W.R."/>
            <person name="Tartar A."/>
        </authorList>
    </citation>
    <scope>NUCLEOTIDE SEQUENCE</scope>
    <source>
        <strain evidence="2">ARSEF 373</strain>
    </source>
</reference>
<evidence type="ECO:0000313" key="3">
    <source>
        <dbReference type="Proteomes" id="UP001146120"/>
    </source>
</evidence>
<feature type="region of interest" description="Disordered" evidence="1">
    <location>
        <begin position="179"/>
        <end position="224"/>
    </location>
</feature>
<feature type="region of interest" description="Disordered" evidence="1">
    <location>
        <begin position="257"/>
        <end position="310"/>
    </location>
</feature>
<feature type="compositionally biased region" description="Basic residues" evidence="1">
    <location>
        <begin position="301"/>
        <end position="310"/>
    </location>
</feature>